<feature type="non-terminal residue" evidence="1">
    <location>
        <position position="114"/>
    </location>
</feature>
<comment type="caution">
    <text evidence="1">The sequence shown here is derived from an EMBL/GenBank/DDBJ whole genome shotgun (WGS) entry which is preliminary data.</text>
</comment>
<evidence type="ECO:0000313" key="2">
    <source>
        <dbReference type="Proteomes" id="UP000288892"/>
    </source>
</evidence>
<dbReference type="EMBL" id="MTKS01000449">
    <property type="protein sequence ID" value="RWX49815.1"/>
    <property type="molecule type" value="Genomic_DNA"/>
</dbReference>
<organism evidence="1 2">
    <name type="scientific">Candidatus Electrothrix marina</name>
    <dbReference type="NCBI Taxonomy" id="1859130"/>
    <lineage>
        <taxon>Bacteria</taxon>
        <taxon>Pseudomonadati</taxon>
        <taxon>Thermodesulfobacteriota</taxon>
        <taxon>Desulfobulbia</taxon>
        <taxon>Desulfobulbales</taxon>
        <taxon>Desulfobulbaceae</taxon>
        <taxon>Candidatus Electrothrix</taxon>
    </lineage>
</organism>
<evidence type="ECO:0000313" key="1">
    <source>
        <dbReference type="EMBL" id="RWX49815.1"/>
    </source>
</evidence>
<accession>A0A444J9N5</accession>
<sequence>MTGILVRNISREARRFFVFDSGNLFFLYRKLYRFALKKNRRRLQEGISDCSTGLSVVKIVLEKQSACSFGCQRRLHHQFIEYMKNIFADTGLLAECLPNYESRSGQLEMAEAIA</sequence>
<name>A0A444J9N5_9BACT</name>
<reference evidence="1 2" key="1">
    <citation type="submission" date="2017-01" db="EMBL/GenBank/DDBJ databases">
        <title>The cable genome- insights into the physiology and evolution of filamentous bacteria capable of sulfide oxidation via long distance electron transfer.</title>
        <authorList>
            <person name="Schreiber L."/>
            <person name="Bjerg J.T."/>
            <person name="Boggild A."/>
            <person name="Van De Vossenberg J."/>
            <person name="Meysman F."/>
            <person name="Nielsen L.P."/>
            <person name="Schramm A."/>
            <person name="Kjeldsen K.U."/>
        </authorList>
    </citation>
    <scope>NUCLEOTIDE SEQUENCE [LARGE SCALE GENOMIC DNA]</scope>
    <source>
        <strain evidence="1">A5</strain>
    </source>
</reference>
<proteinExistence type="predicted"/>
<protein>
    <submittedName>
        <fullName evidence="1">Uncharacterized protein</fullName>
    </submittedName>
</protein>
<dbReference type="AlphaFoldDB" id="A0A444J9N5"/>
<dbReference type="Proteomes" id="UP000288892">
    <property type="component" value="Unassembled WGS sequence"/>
</dbReference>
<keyword evidence="2" id="KW-1185">Reference proteome</keyword>
<gene>
    <name evidence="1" type="ORF">VU01_14491</name>
</gene>